<evidence type="ECO:0000256" key="1">
    <source>
        <dbReference type="ARBA" id="ARBA00007447"/>
    </source>
</evidence>
<dbReference type="InterPro" id="IPR033121">
    <property type="entry name" value="PEPTIDASE_A1"/>
</dbReference>
<organism evidence="19 20">
    <name type="scientific">Lichtheimia ornata</name>
    <dbReference type="NCBI Taxonomy" id="688661"/>
    <lineage>
        <taxon>Eukaryota</taxon>
        <taxon>Fungi</taxon>
        <taxon>Fungi incertae sedis</taxon>
        <taxon>Mucoromycota</taxon>
        <taxon>Mucoromycotina</taxon>
        <taxon>Mucoromycetes</taxon>
        <taxon>Mucorales</taxon>
        <taxon>Lichtheimiaceae</taxon>
        <taxon>Lichtheimia</taxon>
    </lineage>
</organism>
<reference evidence="19 20" key="1">
    <citation type="submission" date="2023-03" db="EMBL/GenBank/DDBJ databases">
        <title>Genome sequence of Lichtheimia ornata CBS 291.66.</title>
        <authorList>
            <person name="Mohabir J.T."/>
            <person name="Shea T.P."/>
            <person name="Kurbessoian T."/>
            <person name="Berby B."/>
            <person name="Fontaine J."/>
            <person name="Livny J."/>
            <person name="Gnirke A."/>
            <person name="Stajich J.E."/>
            <person name="Cuomo C.A."/>
        </authorList>
    </citation>
    <scope>NUCLEOTIDE SEQUENCE [LARGE SCALE GENOMIC DNA]</scope>
    <source>
        <strain evidence="19">CBS 291.66</strain>
    </source>
</reference>
<keyword evidence="7 15" id="KW-1015">Disulfide bond</keyword>
<evidence type="ECO:0000256" key="7">
    <source>
        <dbReference type="ARBA" id="ARBA00023157"/>
    </source>
</evidence>
<evidence type="ECO:0000256" key="15">
    <source>
        <dbReference type="PIRSR" id="PIRSR601461-2"/>
    </source>
</evidence>
<evidence type="ECO:0000256" key="13">
    <source>
        <dbReference type="ARBA" id="ARBA00075933"/>
    </source>
</evidence>
<dbReference type="InterPro" id="IPR001461">
    <property type="entry name" value="Aspartic_peptidase_A1"/>
</dbReference>
<keyword evidence="3 17" id="KW-0732">Signal</keyword>
<keyword evidence="2 16" id="KW-0645">Protease</keyword>
<feature type="domain" description="Peptidase A1" evidence="18">
    <location>
        <begin position="62"/>
        <end position="423"/>
    </location>
</feature>
<keyword evidence="20" id="KW-1185">Reference proteome</keyword>
<dbReference type="Gene3D" id="2.40.70.10">
    <property type="entry name" value="Acid Proteases"/>
    <property type="match status" value="2"/>
</dbReference>
<dbReference type="PANTHER" id="PTHR47966:SF51">
    <property type="entry name" value="BETA-SITE APP-CLEAVING ENZYME, ISOFORM A-RELATED"/>
    <property type="match status" value="1"/>
</dbReference>
<evidence type="ECO:0000256" key="12">
    <source>
        <dbReference type="ARBA" id="ARBA00070311"/>
    </source>
</evidence>
<evidence type="ECO:0000313" key="20">
    <source>
        <dbReference type="Proteomes" id="UP001234581"/>
    </source>
</evidence>
<evidence type="ECO:0000256" key="3">
    <source>
        <dbReference type="ARBA" id="ARBA00022729"/>
    </source>
</evidence>
<evidence type="ECO:0000256" key="11">
    <source>
        <dbReference type="ARBA" id="ARBA00067072"/>
    </source>
</evidence>
<keyword evidence="6" id="KW-0865">Zymogen</keyword>
<evidence type="ECO:0000256" key="14">
    <source>
        <dbReference type="PIRSR" id="PIRSR601461-1"/>
    </source>
</evidence>
<dbReference type="GO" id="GO:0004190">
    <property type="term" value="F:aspartic-type endopeptidase activity"/>
    <property type="evidence" value="ECO:0007669"/>
    <property type="project" value="UniProtKB-KW"/>
</dbReference>
<evidence type="ECO:0000256" key="2">
    <source>
        <dbReference type="ARBA" id="ARBA00022670"/>
    </source>
</evidence>
<feature type="disulfide bond" evidence="15">
    <location>
        <begin position="93"/>
        <end position="99"/>
    </location>
</feature>
<protein>
    <recommendedName>
        <fullName evidence="12">Mucorpepsin</fullName>
        <ecNumber evidence="11">3.4.23.23</ecNumber>
    </recommendedName>
    <alternativeName>
        <fullName evidence="13">Mucor rennin</fullName>
    </alternativeName>
</protein>
<feature type="signal peptide" evidence="17">
    <location>
        <begin position="1"/>
        <end position="23"/>
    </location>
</feature>
<dbReference type="SUPFAM" id="SSF50630">
    <property type="entry name" value="Acid proteases"/>
    <property type="match status" value="1"/>
</dbReference>
<evidence type="ECO:0000256" key="8">
    <source>
        <dbReference type="ARBA" id="ARBA00023180"/>
    </source>
</evidence>
<dbReference type="PRINTS" id="PR00792">
    <property type="entry name" value="PEPSIN"/>
</dbReference>
<dbReference type="FunFam" id="2.40.70.10:FF:000008">
    <property type="entry name" value="Cathepsin D"/>
    <property type="match status" value="1"/>
</dbReference>
<comment type="function">
    <text evidence="10">This enzyme, capable of clotting milk is frequently used for cheese production.</text>
</comment>
<comment type="catalytic activity">
    <reaction evidence="9">
        <text>Hydrolysis of proteins, favoring hydrophobic residues at P1 and P1'. Clots milk. Does not accept Lys at P1, and hence does not activate trypsinogen.</text>
        <dbReference type="EC" id="3.4.23.23"/>
    </reaction>
</comment>
<dbReference type="CDD" id="cd05471">
    <property type="entry name" value="pepsin_like"/>
    <property type="match status" value="1"/>
</dbReference>
<evidence type="ECO:0000256" key="17">
    <source>
        <dbReference type="SAM" id="SignalP"/>
    </source>
</evidence>
<evidence type="ECO:0000259" key="18">
    <source>
        <dbReference type="PROSITE" id="PS51767"/>
    </source>
</evidence>
<keyword evidence="4 16" id="KW-0064">Aspartyl protease</keyword>
<accession>A0AAD7Y0D4</accession>
<feature type="active site" evidence="14">
    <location>
        <position position="305"/>
    </location>
</feature>
<evidence type="ECO:0000256" key="16">
    <source>
        <dbReference type="RuleBase" id="RU000454"/>
    </source>
</evidence>
<dbReference type="AlphaFoldDB" id="A0AAD7Y0D4"/>
<keyword evidence="8" id="KW-0325">Glycoprotein</keyword>
<dbReference type="PROSITE" id="PS51767">
    <property type="entry name" value="PEPTIDASE_A1"/>
    <property type="match status" value="1"/>
</dbReference>
<dbReference type="EC" id="3.4.23.23" evidence="11"/>
<dbReference type="Pfam" id="PF00026">
    <property type="entry name" value="Asp"/>
    <property type="match status" value="1"/>
</dbReference>
<dbReference type="Proteomes" id="UP001234581">
    <property type="component" value="Unassembled WGS sequence"/>
</dbReference>
<sequence length="432" mass="47083">MPSIITPHTIVYSLTLLASLAAAVPTPEPAPIELPIRWSHRMYRRQDDVSTNVTYGVSVLEPMVEIGVGTPPQKFTMIFDTGSSDTWVPDKHCDQKDGCISGRTFDRQKSSTARSFDKHTPLFIARYGSGNVTGTYFKDTVTFGDNTQLKDQSVVVANHTAGSFATQEPESKLVMDGILGAGFPGLMIANQLSKKSSMVPVPMSLYENKVISKPLFSVYTGPLGGSSGSILFGDVHSIASGESHTAPVIKSKAFNGDDSEIYQWRIHVNKISLVGSNNNNNKTKGSQKEKTVLEYADSKHSFHVDTGTPVSRLPAKEADHLALSLFGEENLVRNEEAGVGYIVKDCSKFTPDNTPSLSISVSDTSSKSFNLELNVYDLLLLNDEKEDTCIFIFGEGHDYMIGNLALSKYVTVFNFGDKTISFSEISDSDDTA</sequence>
<dbReference type="PROSITE" id="PS00141">
    <property type="entry name" value="ASP_PROTEASE"/>
    <property type="match status" value="1"/>
</dbReference>
<evidence type="ECO:0000256" key="10">
    <source>
        <dbReference type="ARBA" id="ARBA00059864"/>
    </source>
</evidence>
<evidence type="ECO:0000256" key="9">
    <source>
        <dbReference type="ARBA" id="ARBA00052485"/>
    </source>
</evidence>
<evidence type="ECO:0000256" key="6">
    <source>
        <dbReference type="ARBA" id="ARBA00023145"/>
    </source>
</evidence>
<proteinExistence type="inferred from homology"/>
<dbReference type="GeneID" id="83210504"/>
<name>A0AAD7Y0D4_9FUNG</name>
<dbReference type="GO" id="GO:0006508">
    <property type="term" value="P:proteolysis"/>
    <property type="evidence" value="ECO:0007669"/>
    <property type="project" value="UniProtKB-KW"/>
</dbReference>
<dbReference type="InterPro" id="IPR021109">
    <property type="entry name" value="Peptidase_aspartic_dom_sf"/>
</dbReference>
<dbReference type="EMBL" id="JARTCD010000009">
    <property type="protein sequence ID" value="KAJ8661340.1"/>
    <property type="molecule type" value="Genomic_DNA"/>
</dbReference>
<comment type="similarity">
    <text evidence="1 16">Belongs to the peptidase A1 family.</text>
</comment>
<dbReference type="RefSeq" id="XP_058346253.1">
    <property type="nucleotide sequence ID" value="XM_058483164.1"/>
</dbReference>
<evidence type="ECO:0000256" key="4">
    <source>
        <dbReference type="ARBA" id="ARBA00022750"/>
    </source>
</evidence>
<dbReference type="InterPro" id="IPR034164">
    <property type="entry name" value="Pepsin-like_dom"/>
</dbReference>
<comment type="caution">
    <text evidence="19">The sequence shown here is derived from an EMBL/GenBank/DDBJ whole genome shotgun (WGS) entry which is preliminary data.</text>
</comment>
<gene>
    <name evidence="19" type="ORF">O0I10_003091</name>
</gene>
<feature type="active site" evidence="14">
    <location>
        <position position="80"/>
    </location>
</feature>
<dbReference type="PANTHER" id="PTHR47966">
    <property type="entry name" value="BETA-SITE APP-CLEAVING ENZYME, ISOFORM A-RELATED"/>
    <property type="match status" value="1"/>
</dbReference>
<evidence type="ECO:0000313" key="19">
    <source>
        <dbReference type="EMBL" id="KAJ8661340.1"/>
    </source>
</evidence>
<feature type="chain" id="PRO_5042178339" description="Mucorpepsin" evidence="17">
    <location>
        <begin position="24"/>
        <end position="432"/>
    </location>
</feature>
<dbReference type="InterPro" id="IPR001969">
    <property type="entry name" value="Aspartic_peptidase_AS"/>
</dbReference>
<keyword evidence="5 16" id="KW-0378">Hydrolase</keyword>
<evidence type="ECO:0000256" key="5">
    <source>
        <dbReference type="ARBA" id="ARBA00022801"/>
    </source>
</evidence>